<evidence type="ECO:0000259" key="5">
    <source>
        <dbReference type="PROSITE" id="PS50921"/>
    </source>
</evidence>
<evidence type="ECO:0000256" key="1">
    <source>
        <dbReference type="ARBA" id="ARBA00022679"/>
    </source>
</evidence>
<dbReference type="InterPro" id="IPR036388">
    <property type="entry name" value="WH-like_DNA-bd_sf"/>
</dbReference>
<dbReference type="PIRSF" id="PIRSF036625">
    <property type="entry name" value="GAF_ANTAR"/>
    <property type="match status" value="1"/>
</dbReference>
<evidence type="ECO:0000313" key="6">
    <source>
        <dbReference type="EMBL" id="GAA4776293.1"/>
    </source>
</evidence>
<dbReference type="InterPro" id="IPR029016">
    <property type="entry name" value="GAF-like_dom_sf"/>
</dbReference>
<evidence type="ECO:0000256" key="4">
    <source>
        <dbReference type="ARBA" id="ARBA00023163"/>
    </source>
</evidence>
<reference evidence="7" key="1">
    <citation type="journal article" date="2019" name="Int. J. Syst. Evol. Microbiol.">
        <title>The Global Catalogue of Microorganisms (GCM) 10K type strain sequencing project: providing services to taxonomists for standard genome sequencing and annotation.</title>
        <authorList>
            <consortium name="The Broad Institute Genomics Platform"/>
            <consortium name="The Broad Institute Genome Sequencing Center for Infectious Disease"/>
            <person name="Wu L."/>
            <person name="Ma J."/>
        </authorList>
    </citation>
    <scope>NUCLEOTIDE SEQUENCE [LARGE SCALE GENOMIC DNA]</scope>
    <source>
        <strain evidence="7">JCM 17979</strain>
    </source>
</reference>
<keyword evidence="2" id="KW-0418">Kinase</keyword>
<evidence type="ECO:0000256" key="2">
    <source>
        <dbReference type="ARBA" id="ARBA00022777"/>
    </source>
</evidence>
<dbReference type="PROSITE" id="PS50921">
    <property type="entry name" value="ANTAR"/>
    <property type="match status" value="1"/>
</dbReference>
<keyword evidence="3" id="KW-0805">Transcription regulation</keyword>
<dbReference type="Proteomes" id="UP001500928">
    <property type="component" value="Unassembled WGS sequence"/>
</dbReference>
<dbReference type="Gene3D" id="3.30.450.40">
    <property type="match status" value="1"/>
</dbReference>
<feature type="domain" description="ANTAR" evidence="5">
    <location>
        <begin position="168"/>
        <end position="229"/>
    </location>
</feature>
<dbReference type="InterPro" id="IPR011006">
    <property type="entry name" value="CheY-like_superfamily"/>
</dbReference>
<evidence type="ECO:0000313" key="7">
    <source>
        <dbReference type="Proteomes" id="UP001500928"/>
    </source>
</evidence>
<dbReference type="Gene3D" id="1.10.10.10">
    <property type="entry name" value="Winged helix-like DNA-binding domain superfamily/Winged helix DNA-binding domain"/>
    <property type="match status" value="1"/>
</dbReference>
<name>A0ABP9AA73_9PSEU</name>
<dbReference type="RefSeq" id="WP_345410933.1">
    <property type="nucleotide sequence ID" value="NZ_BAABHO010000003.1"/>
</dbReference>
<organism evidence="6 7">
    <name type="scientific">Actinomycetospora chlora</name>
    <dbReference type="NCBI Taxonomy" id="663608"/>
    <lineage>
        <taxon>Bacteria</taxon>
        <taxon>Bacillati</taxon>
        <taxon>Actinomycetota</taxon>
        <taxon>Actinomycetes</taxon>
        <taxon>Pseudonocardiales</taxon>
        <taxon>Pseudonocardiaceae</taxon>
        <taxon>Actinomycetospora</taxon>
    </lineage>
</organism>
<keyword evidence="1" id="KW-0808">Transferase</keyword>
<comment type="caution">
    <text evidence="6">The sequence shown here is derived from an EMBL/GenBank/DDBJ whole genome shotgun (WGS) entry which is preliminary data.</text>
</comment>
<dbReference type="EMBL" id="BAABHO010000003">
    <property type="protein sequence ID" value="GAA4776293.1"/>
    <property type="molecule type" value="Genomic_DNA"/>
</dbReference>
<dbReference type="Pfam" id="PF03861">
    <property type="entry name" value="ANTAR"/>
    <property type="match status" value="1"/>
</dbReference>
<proteinExistence type="predicted"/>
<dbReference type="InterPro" id="IPR003018">
    <property type="entry name" value="GAF"/>
</dbReference>
<protein>
    <submittedName>
        <fullName evidence="6">GAF and ANTAR domain-containing protein</fullName>
    </submittedName>
</protein>
<dbReference type="SUPFAM" id="SSF55781">
    <property type="entry name" value="GAF domain-like"/>
    <property type="match status" value="1"/>
</dbReference>
<dbReference type="InterPro" id="IPR005561">
    <property type="entry name" value="ANTAR"/>
</dbReference>
<dbReference type="InterPro" id="IPR012074">
    <property type="entry name" value="GAF_ANTAR"/>
</dbReference>
<sequence>MQTNEALVTSLRQAARELTAKRSIRDMEQTLTEIVTAAVETIPGVDAGGISVTQDGEILSRHPTHPAITKLDRLQAELAEGPCITAIEEPPDDGIVVADDLDGADGERWPRFAPQAVEAGYHSMMSTQLSHEPGRMRAALNLYAGGPASFDADARVTAGLFGVQAAVLLYGSEHATNLQRAVDSRDLIGQAKGILMERFSVDDERAFAMLVRSSQDTNLKLVEVARWLHDEVNSRSRGEGTS</sequence>
<gene>
    <name evidence="6" type="ORF">GCM10023200_06240</name>
</gene>
<evidence type="ECO:0000256" key="3">
    <source>
        <dbReference type="ARBA" id="ARBA00023015"/>
    </source>
</evidence>
<dbReference type="SMART" id="SM01012">
    <property type="entry name" value="ANTAR"/>
    <property type="match status" value="1"/>
</dbReference>
<accession>A0ABP9AA73</accession>
<keyword evidence="7" id="KW-1185">Reference proteome</keyword>
<keyword evidence="4" id="KW-0804">Transcription</keyword>
<dbReference type="Pfam" id="PF13185">
    <property type="entry name" value="GAF_2"/>
    <property type="match status" value="1"/>
</dbReference>
<dbReference type="SUPFAM" id="SSF52172">
    <property type="entry name" value="CheY-like"/>
    <property type="match status" value="1"/>
</dbReference>